<dbReference type="Proteomes" id="UP001218218">
    <property type="component" value="Unassembled WGS sequence"/>
</dbReference>
<proteinExistence type="predicted"/>
<evidence type="ECO:0000313" key="5">
    <source>
        <dbReference type="Proteomes" id="UP001218218"/>
    </source>
</evidence>
<protein>
    <recommendedName>
        <fullName evidence="3">DUF6533 domain-containing protein</fullName>
    </recommendedName>
</protein>
<accession>A0AAD7AIL8</accession>
<sequence length="331" mass="36969">MLQPAVLQALDANPSLIPPDLQRQLNVASYVIVGATAVLVWDNLHSFADDYSILLKLKFRFSTAVYFVSRIASLVYALGFSLFATYPLTNCQVAMIAFNSFYPVSSASTALLFFCRVRAVYDRQRCIIWMFGILWICVVGGALTIPLASRATKIGSACVVEHLARYLISNGIATTVYDTSVFLAISFRLLANSRVEQTPRDKVRATLCGEANLYAFSQALFRDGQTYYLITVFTNTLTFVMICVPGVSPVYRGMFTIPNVVLTNIMASRVYRNVRLHHVVPQVPHLSLLPTIDDSVTMDIVVDRHPSRAETEISCDATSKSDNRHRPTMRW</sequence>
<reference evidence="4" key="1">
    <citation type="submission" date="2023-03" db="EMBL/GenBank/DDBJ databases">
        <title>Massive genome expansion in bonnet fungi (Mycena s.s.) driven by repeated elements and novel gene families across ecological guilds.</title>
        <authorList>
            <consortium name="Lawrence Berkeley National Laboratory"/>
            <person name="Harder C.B."/>
            <person name="Miyauchi S."/>
            <person name="Viragh M."/>
            <person name="Kuo A."/>
            <person name="Thoen E."/>
            <person name="Andreopoulos B."/>
            <person name="Lu D."/>
            <person name="Skrede I."/>
            <person name="Drula E."/>
            <person name="Henrissat B."/>
            <person name="Morin E."/>
            <person name="Kohler A."/>
            <person name="Barry K."/>
            <person name="LaButti K."/>
            <person name="Morin E."/>
            <person name="Salamov A."/>
            <person name="Lipzen A."/>
            <person name="Mereny Z."/>
            <person name="Hegedus B."/>
            <person name="Baldrian P."/>
            <person name="Stursova M."/>
            <person name="Weitz H."/>
            <person name="Taylor A."/>
            <person name="Grigoriev I.V."/>
            <person name="Nagy L.G."/>
            <person name="Martin F."/>
            <person name="Kauserud H."/>
        </authorList>
    </citation>
    <scope>NUCLEOTIDE SEQUENCE</scope>
    <source>
        <strain evidence="4">CBHHK002</strain>
    </source>
</reference>
<comment type="caution">
    <text evidence="4">The sequence shown here is derived from an EMBL/GenBank/DDBJ whole genome shotgun (WGS) entry which is preliminary data.</text>
</comment>
<feature type="domain" description="DUF6533" evidence="3">
    <location>
        <begin position="30"/>
        <end position="74"/>
    </location>
</feature>
<gene>
    <name evidence="4" type="ORF">DFH08DRAFT_735254</name>
</gene>
<evidence type="ECO:0000256" key="1">
    <source>
        <dbReference type="SAM" id="MobiDB-lite"/>
    </source>
</evidence>
<keyword evidence="2" id="KW-0812">Transmembrane</keyword>
<name>A0AAD7AIL8_9AGAR</name>
<organism evidence="4 5">
    <name type="scientific">Mycena albidolilacea</name>
    <dbReference type="NCBI Taxonomy" id="1033008"/>
    <lineage>
        <taxon>Eukaryota</taxon>
        <taxon>Fungi</taxon>
        <taxon>Dikarya</taxon>
        <taxon>Basidiomycota</taxon>
        <taxon>Agaricomycotina</taxon>
        <taxon>Agaricomycetes</taxon>
        <taxon>Agaricomycetidae</taxon>
        <taxon>Agaricales</taxon>
        <taxon>Marasmiineae</taxon>
        <taxon>Mycenaceae</taxon>
        <taxon>Mycena</taxon>
    </lineage>
</organism>
<keyword evidence="5" id="KW-1185">Reference proteome</keyword>
<evidence type="ECO:0000313" key="4">
    <source>
        <dbReference type="EMBL" id="KAJ7358606.1"/>
    </source>
</evidence>
<feature type="transmembrane region" description="Helical" evidence="2">
    <location>
        <begin position="126"/>
        <end position="148"/>
    </location>
</feature>
<evidence type="ECO:0000256" key="2">
    <source>
        <dbReference type="SAM" id="Phobius"/>
    </source>
</evidence>
<feature type="transmembrane region" description="Helical" evidence="2">
    <location>
        <begin position="64"/>
        <end position="86"/>
    </location>
</feature>
<dbReference type="Pfam" id="PF20151">
    <property type="entry name" value="DUF6533"/>
    <property type="match status" value="1"/>
</dbReference>
<dbReference type="AlphaFoldDB" id="A0AAD7AIL8"/>
<feature type="transmembrane region" description="Helical" evidence="2">
    <location>
        <begin position="227"/>
        <end position="247"/>
    </location>
</feature>
<evidence type="ECO:0000259" key="3">
    <source>
        <dbReference type="Pfam" id="PF20151"/>
    </source>
</evidence>
<dbReference type="EMBL" id="JARIHO010000007">
    <property type="protein sequence ID" value="KAJ7358606.1"/>
    <property type="molecule type" value="Genomic_DNA"/>
</dbReference>
<feature type="transmembrane region" description="Helical" evidence="2">
    <location>
        <begin position="92"/>
        <end position="114"/>
    </location>
</feature>
<keyword evidence="2" id="KW-1133">Transmembrane helix</keyword>
<feature type="region of interest" description="Disordered" evidence="1">
    <location>
        <begin position="311"/>
        <end position="331"/>
    </location>
</feature>
<keyword evidence="2" id="KW-0472">Membrane</keyword>
<feature type="transmembrane region" description="Helical" evidence="2">
    <location>
        <begin position="168"/>
        <end position="191"/>
    </location>
</feature>
<dbReference type="InterPro" id="IPR045340">
    <property type="entry name" value="DUF6533"/>
</dbReference>